<feature type="active site" description="Proton donor" evidence="9">
    <location>
        <position position="37"/>
    </location>
</feature>
<organism evidence="10 11">
    <name type="scientific">Virgibacillus dokdonensis</name>
    <dbReference type="NCBI Taxonomy" id="302167"/>
    <lineage>
        <taxon>Bacteria</taxon>
        <taxon>Bacillati</taxon>
        <taxon>Bacillota</taxon>
        <taxon>Bacilli</taxon>
        <taxon>Bacillales</taxon>
        <taxon>Bacillaceae</taxon>
        <taxon>Virgibacillus</taxon>
    </lineage>
</organism>
<feature type="binding site" evidence="9">
    <location>
        <position position="61"/>
    </location>
    <ligand>
        <name>(R)-pantoate</name>
        <dbReference type="ChEBI" id="CHEBI:15980"/>
    </ligand>
</feature>
<evidence type="ECO:0000313" key="11">
    <source>
        <dbReference type="Proteomes" id="UP000234237"/>
    </source>
</evidence>
<evidence type="ECO:0000313" key="10">
    <source>
        <dbReference type="EMBL" id="AUJ23563.1"/>
    </source>
</evidence>
<keyword evidence="4 9" id="KW-0436">Ligase</keyword>
<protein>
    <recommendedName>
        <fullName evidence="9">Pantothenate synthetase</fullName>
        <shortName evidence="9">PS</shortName>
        <ecNumber evidence="9">6.3.2.1</ecNumber>
    </recommendedName>
    <alternativeName>
        <fullName evidence="9">Pantoate--beta-alanine ligase</fullName>
    </alternativeName>
    <alternativeName>
        <fullName evidence="9">Pantoate-activating enzyme</fullName>
    </alternativeName>
</protein>
<dbReference type="STRING" id="302167.GCA_900166595_03326"/>
<evidence type="ECO:0000256" key="9">
    <source>
        <dbReference type="HAMAP-Rule" id="MF_00158"/>
    </source>
</evidence>
<evidence type="ECO:0000256" key="5">
    <source>
        <dbReference type="ARBA" id="ARBA00022655"/>
    </source>
</evidence>
<feature type="binding site" evidence="9">
    <location>
        <begin position="30"/>
        <end position="37"/>
    </location>
    <ligand>
        <name>ATP</name>
        <dbReference type="ChEBI" id="CHEBI:30616"/>
    </ligand>
</feature>
<dbReference type="EC" id="6.3.2.1" evidence="9"/>
<dbReference type="Proteomes" id="UP000234237">
    <property type="component" value="Chromosome"/>
</dbReference>
<dbReference type="InterPro" id="IPR042176">
    <property type="entry name" value="Pantoate_ligase_C"/>
</dbReference>
<keyword evidence="7 9" id="KW-0067">ATP-binding</keyword>
<evidence type="ECO:0000256" key="3">
    <source>
        <dbReference type="ARBA" id="ARBA00022490"/>
    </source>
</evidence>
<dbReference type="PANTHER" id="PTHR21299">
    <property type="entry name" value="CYTIDYLATE KINASE/PANTOATE-BETA-ALANINE LIGASE"/>
    <property type="match status" value="1"/>
</dbReference>
<proteinExistence type="inferred from homology"/>
<reference evidence="11" key="1">
    <citation type="submission" date="2016-11" db="EMBL/GenBank/DDBJ databases">
        <title>Complete genome sequence of Virgibacillus pantothenticus 21D, a halophilic bacterium isolated from the deep hypersaline anoxic basin Discovery in the Mediterranean Sea.</title>
        <authorList>
            <person name="Zeaiter Z."/>
            <person name="Booth J.M."/>
            <person name="Prosdocimi E.M."/>
            <person name="Mapelli F."/>
            <person name="Fusi M."/>
            <person name="Daffonchio D."/>
            <person name="Borin S."/>
            <person name="Crotti E."/>
        </authorList>
    </citation>
    <scope>NUCLEOTIDE SEQUENCE [LARGE SCALE GENOMIC DNA]</scope>
    <source>
        <strain evidence="11">21D</strain>
    </source>
</reference>
<dbReference type="GO" id="GO:0005524">
    <property type="term" value="F:ATP binding"/>
    <property type="evidence" value="ECO:0007669"/>
    <property type="project" value="UniProtKB-KW"/>
</dbReference>
<evidence type="ECO:0000256" key="6">
    <source>
        <dbReference type="ARBA" id="ARBA00022741"/>
    </source>
</evidence>
<dbReference type="NCBIfam" id="TIGR00125">
    <property type="entry name" value="cyt_tran_rel"/>
    <property type="match status" value="1"/>
</dbReference>
<dbReference type="RefSeq" id="WP_101932527.1">
    <property type="nucleotide sequence ID" value="NZ_CP018622.1"/>
</dbReference>
<gene>
    <name evidence="9 10" type="primary">panC</name>
    <name evidence="10" type="ORF">A21D_00450</name>
</gene>
<dbReference type="KEGG" id="vpn:A21D_00450"/>
<comment type="subcellular location">
    <subcellularLocation>
        <location evidence="9">Cytoplasm</location>
    </subcellularLocation>
</comment>
<evidence type="ECO:0000256" key="2">
    <source>
        <dbReference type="ARBA" id="ARBA00009256"/>
    </source>
</evidence>
<feature type="binding site" evidence="9">
    <location>
        <begin position="184"/>
        <end position="187"/>
    </location>
    <ligand>
        <name>ATP</name>
        <dbReference type="ChEBI" id="CHEBI:30616"/>
    </ligand>
</feature>
<comment type="similarity">
    <text evidence="2 9">Belongs to the pantothenate synthetase family.</text>
</comment>
<dbReference type="CDD" id="cd00560">
    <property type="entry name" value="PanC"/>
    <property type="match status" value="1"/>
</dbReference>
<evidence type="ECO:0000256" key="8">
    <source>
        <dbReference type="ARBA" id="ARBA00048258"/>
    </source>
</evidence>
<dbReference type="InterPro" id="IPR003721">
    <property type="entry name" value="Pantoate_ligase"/>
</dbReference>
<feature type="binding site" evidence="9">
    <location>
        <begin position="147"/>
        <end position="150"/>
    </location>
    <ligand>
        <name>ATP</name>
        <dbReference type="ChEBI" id="CHEBI:30616"/>
    </ligand>
</feature>
<dbReference type="InterPro" id="IPR014729">
    <property type="entry name" value="Rossmann-like_a/b/a_fold"/>
</dbReference>
<comment type="pathway">
    <text evidence="1 9">Cofactor biosynthesis; (R)-pantothenate biosynthesis; (R)-pantothenate from (R)-pantoate and beta-alanine: step 1/1.</text>
</comment>
<dbReference type="GO" id="GO:0015940">
    <property type="term" value="P:pantothenate biosynthetic process"/>
    <property type="evidence" value="ECO:0007669"/>
    <property type="project" value="UniProtKB-UniRule"/>
</dbReference>
<sequence length="283" mass="32056">MRTITLKEEMYLWAKQVKIAGHSIGFVPTMGFLHEGHLALVEEAKRNNDYVIMSIFVNPLQFGQGEDYTTYPRDEKRDKKLAEEAGVDILFMPSVDDMYKHKKSIKLMVTEKTDKLCGATRPGHFDGVVTVLTKLFHLTMPNRAYFGLKDVQQFAIVTALVEEFDFPVEIVPVDTVREPSGLAISSRNVKLTREEKEKAPALFNSLLLGKKLIIEGETDANVIIKTVRHYLDQQLGENVEVDYVEMLTFPYLEDISEVNGKVLIAVAVRFSTARLIDNIIVDC</sequence>
<dbReference type="GO" id="GO:0005829">
    <property type="term" value="C:cytosol"/>
    <property type="evidence" value="ECO:0007669"/>
    <property type="project" value="TreeGrafter"/>
</dbReference>
<evidence type="ECO:0000256" key="7">
    <source>
        <dbReference type="ARBA" id="ARBA00022840"/>
    </source>
</evidence>
<keyword evidence="3 9" id="KW-0963">Cytoplasm</keyword>
<feature type="binding site" evidence="9">
    <location>
        <position position="61"/>
    </location>
    <ligand>
        <name>beta-alanine</name>
        <dbReference type="ChEBI" id="CHEBI:57966"/>
    </ligand>
</feature>
<keyword evidence="6 9" id="KW-0547">Nucleotide-binding</keyword>
<dbReference type="SUPFAM" id="SSF52374">
    <property type="entry name" value="Nucleotidylyl transferase"/>
    <property type="match status" value="1"/>
</dbReference>
<dbReference type="EMBL" id="CP018622">
    <property type="protein sequence ID" value="AUJ23563.1"/>
    <property type="molecule type" value="Genomic_DNA"/>
</dbReference>
<dbReference type="NCBIfam" id="TIGR00018">
    <property type="entry name" value="panC"/>
    <property type="match status" value="1"/>
</dbReference>
<name>A0A2K9IXQ8_9BACI</name>
<dbReference type="InterPro" id="IPR004821">
    <property type="entry name" value="Cyt_trans-like"/>
</dbReference>
<dbReference type="GO" id="GO:0004592">
    <property type="term" value="F:pantoate-beta-alanine ligase activity"/>
    <property type="evidence" value="ECO:0007669"/>
    <property type="project" value="UniProtKB-UniRule"/>
</dbReference>
<comment type="miscellaneous">
    <text evidence="9">The reaction proceeds by a bi uni uni bi ping pong mechanism.</text>
</comment>
<dbReference type="Gene3D" id="3.40.50.620">
    <property type="entry name" value="HUPs"/>
    <property type="match status" value="1"/>
</dbReference>
<comment type="subunit">
    <text evidence="9">Homodimer.</text>
</comment>
<evidence type="ECO:0000256" key="1">
    <source>
        <dbReference type="ARBA" id="ARBA00004990"/>
    </source>
</evidence>
<evidence type="ECO:0000256" key="4">
    <source>
        <dbReference type="ARBA" id="ARBA00022598"/>
    </source>
</evidence>
<dbReference type="FunFam" id="3.40.50.620:FF:000013">
    <property type="entry name" value="Pantothenate synthetase"/>
    <property type="match status" value="1"/>
</dbReference>
<comment type="function">
    <text evidence="9">Catalyzes the condensation of pantoate with beta-alanine in an ATP-dependent reaction via a pantoyl-adenylate intermediate.</text>
</comment>
<comment type="catalytic activity">
    <reaction evidence="8 9">
        <text>(R)-pantoate + beta-alanine + ATP = (R)-pantothenate + AMP + diphosphate + H(+)</text>
        <dbReference type="Rhea" id="RHEA:10912"/>
        <dbReference type="ChEBI" id="CHEBI:15378"/>
        <dbReference type="ChEBI" id="CHEBI:15980"/>
        <dbReference type="ChEBI" id="CHEBI:29032"/>
        <dbReference type="ChEBI" id="CHEBI:30616"/>
        <dbReference type="ChEBI" id="CHEBI:33019"/>
        <dbReference type="ChEBI" id="CHEBI:57966"/>
        <dbReference type="ChEBI" id="CHEBI:456215"/>
        <dbReference type="EC" id="6.3.2.1"/>
    </reaction>
</comment>
<dbReference type="AlphaFoldDB" id="A0A2K9IXQ8"/>
<dbReference type="UniPathway" id="UPA00028">
    <property type="reaction ID" value="UER00005"/>
</dbReference>
<feature type="binding site" evidence="9">
    <location>
        <position position="176"/>
    </location>
    <ligand>
        <name>ATP</name>
        <dbReference type="ChEBI" id="CHEBI:30616"/>
    </ligand>
</feature>
<feature type="binding site" evidence="9">
    <location>
        <position position="153"/>
    </location>
    <ligand>
        <name>(R)-pantoate</name>
        <dbReference type="ChEBI" id="CHEBI:15980"/>
    </ligand>
</feature>
<dbReference type="Gene3D" id="3.30.1300.10">
    <property type="entry name" value="Pantoate-beta-alanine ligase, C-terminal domain"/>
    <property type="match status" value="1"/>
</dbReference>
<dbReference type="HAMAP" id="MF_00158">
    <property type="entry name" value="PanC"/>
    <property type="match status" value="1"/>
</dbReference>
<dbReference type="Pfam" id="PF02569">
    <property type="entry name" value="Pantoate_ligase"/>
    <property type="match status" value="1"/>
</dbReference>
<keyword evidence="5 9" id="KW-0566">Pantothenate biosynthesis</keyword>
<dbReference type="PANTHER" id="PTHR21299:SF1">
    <property type="entry name" value="PANTOATE--BETA-ALANINE LIGASE"/>
    <property type="match status" value="1"/>
</dbReference>
<accession>A0A2K9IXQ8</accession>